<protein>
    <recommendedName>
        <fullName evidence="4">Cell division protein FtsL</fullName>
    </recommendedName>
</protein>
<proteinExistence type="predicted"/>
<dbReference type="Proteomes" id="UP000231503">
    <property type="component" value="Unassembled WGS sequence"/>
</dbReference>
<evidence type="ECO:0000313" key="3">
    <source>
        <dbReference type="Proteomes" id="UP000231503"/>
    </source>
</evidence>
<sequence>MQRTYISFHTRFIFWTSITATACLLVLYMFFMYLSVHMSYALDHAEDRIVAQEQTFQKEQQRYITALESFHISEELASDGFSKITSPVFLSRTSSVAFQGQ</sequence>
<gene>
    <name evidence="2" type="ORF">COU47_00295</name>
</gene>
<evidence type="ECO:0000256" key="1">
    <source>
        <dbReference type="SAM" id="Phobius"/>
    </source>
</evidence>
<keyword evidence="1" id="KW-1133">Transmembrane helix</keyword>
<accession>A0A2H0TGD5</accession>
<evidence type="ECO:0000313" key="2">
    <source>
        <dbReference type="EMBL" id="PIR69865.1"/>
    </source>
</evidence>
<keyword evidence="1" id="KW-0812">Transmembrane</keyword>
<organism evidence="2 3">
    <name type="scientific">Candidatus Niyogibacteria bacterium CG10_big_fil_rev_8_21_14_0_10_46_36</name>
    <dbReference type="NCBI Taxonomy" id="1974726"/>
    <lineage>
        <taxon>Bacteria</taxon>
        <taxon>Candidatus Niyogiibacteriota</taxon>
    </lineage>
</organism>
<feature type="transmembrane region" description="Helical" evidence="1">
    <location>
        <begin position="12"/>
        <end position="34"/>
    </location>
</feature>
<dbReference type="EMBL" id="PFCO01000001">
    <property type="protein sequence ID" value="PIR69865.1"/>
    <property type="molecule type" value="Genomic_DNA"/>
</dbReference>
<comment type="caution">
    <text evidence="2">The sequence shown here is derived from an EMBL/GenBank/DDBJ whole genome shotgun (WGS) entry which is preliminary data.</text>
</comment>
<reference evidence="3" key="1">
    <citation type="submission" date="2017-09" db="EMBL/GenBank/DDBJ databases">
        <title>Depth-based differentiation of microbial function through sediment-hosted aquifers and enrichment of novel symbionts in the deep terrestrial subsurface.</title>
        <authorList>
            <person name="Probst A.J."/>
            <person name="Ladd B."/>
            <person name="Jarett J.K."/>
            <person name="Geller-Mcgrath D.E."/>
            <person name="Sieber C.M.K."/>
            <person name="Emerson J.B."/>
            <person name="Anantharaman K."/>
            <person name="Thomas B.C."/>
            <person name="Malmstrom R."/>
            <person name="Stieglmeier M."/>
            <person name="Klingl A."/>
            <person name="Woyke T."/>
            <person name="Ryan C.M."/>
            <person name="Banfield J.F."/>
        </authorList>
    </citation>
    <scope>NUCLEOTIDE SEQUENCE [LARGE SCALE GENOMIC DNA]</scope>
</reference>
<evidence type="ECO:0008006" key="4">
    <source>
        <dbReference type="Google" id="ProtNLM"/>
    </source>
</evidence>
<dbReference type="AlphaFoldDB" id="A0A2H0TGD5"/>
<keyword evidence="1" id="KW-0472">Membrane</keyword>
<dbReference type="PROSITE" id="PS51257">
    <property type="entry name" value="PROKAR_LIPOPROTEIN"/>
    <property type="match status" value="1"/>
</dbReference>
<name>A0A2H0TGD5_9BACT</name>